<dbReference type="Proteomes" id="UP000297851">
    <property type="component" value="Unassembled WGS sequence"/>
</dbReference>
<evidence type="ECO:0000256" key="1">
    <source>
        <dbReference type="ARBA" id="ARBA00022741"/>
    </source>
</evidence>
<keyword evidence="1" id="KW-0547">Nucleotide-binding</keyword>
<dbReference type="RefSeq" id="WP_134374330.1">
    <property type="nucleotide sequence ID" value="NZ_SOGO01000032.1"/>
</dbReference>
<dbReference type="Pfam" id="PF00271">
    <property type="entry name" value="Helicase_C"/>
    <property type="match status" value="1"/>
</dbReference>
<keyword evidence="3 7" id="KW-0347">Helicase</keyword>
<dbReference type="InterPro" id="IPR027417">
    <property type="entry name" value="P-loop_NTPase"/>
</dbReference>
<dbReference type="PROSITE" id="PS51192">
    <property type="entry name" value="HELICASE_ATP_BIND_1"/>
    <property type="match status" value="1"/>
</dbReference>
<keyword evidence="8" id="KW-1185">Reference proteome</keyword>
<feature type="domain" description="Helicase ATP-binding" evidence="5">
    <location>
        <begin position="268"/>
        <end position="436"/>
    </location>
</feature>
<sequence>MLRDLGELQTEYTSDADDLALDFYSPCLTNASRYDRVTGFFSSTVFFLLHESLDTFVIRNDGKMRFLCSPRLTASDATSLLYGYEARTNNQLVEALRLELHEMLASPVTTDSTRLLAILIATGRLEVRLAVVTQETTTPTRRMFHDKVGLFADGSGDCVGFRGSANETFYGLSAFGNVESIDVWPSWEGGRDLSRVRNASERFERLWNGQSVGVTVRALPEEIRAELELVAEHENLGELLKKIKRSPVSEPFTLGDISLRDHQKQAITQWIQHSHRGLLAHATGSGKTITGLYACRLALGEGLTPLILVPSQLLLEQWSTLVRTLLGARVVAVGGGRNDWKADSTVRAAIENPDLERPYVIIAINNSAMTEAFRIQVNSSVDKLFVLCDEAHRIGSPGASNVLDWLDAPWRLGLSATPDRSNDPDGTERLFSYFGGIIHEFSLKDALDAHILAPYRYLPSWVTLQDHEQEQWDKLTREISRLSAMSRNTLNAEGSVSNRLRMKLIQRSRIAKSAANKVPAAVEIVQRYYDPQAKQKWLIYCDSQSQMNLVRSALYHRGISSWEYHSQMSGDPRATLDLFDLNGGIVVAIKCLDEGVDIPSATHALILASSRNPREFIQRRGRILRKSPSKTIATLLDVLVLPEHLSKSDPTWSLSIGELARAHQFAAWAVTTQALSVIEEKWVSMGLSFHELDEISGAGLEIDESEDNDK</sequence>
<reference evidence="7 8" key="1">
    <citation type="submission" date="2019-03" db="EMBL/GenBank/DDBJ databases">
        <title>Genomics of glacier-inhabiting Cryobacterium strains.</title>
        <authorList>
            <person name="Liu Q."/>
            <person name="Xin Y.-H."/>
        </authorList>
    </citation>
    <scope>NUCLEOTIDE SEQUENCE [LARGE SCALE GENOMIC DNA]</scope>
    <source>
        <strain evidence="7 8">TMT2-16</strain>
    </source>
</reference>
<dbReference type="SMART" id="SM00487">
    <property type="entry name" value="DEXDc"/>
    <property type="match status" value="1"/>
</dbReference>
<dbReference type="PROSITE" id="PS51194">
    <property type="entry name" value="HELICASE_CTER"/>
    <property type="match status" value="1"/>
</dbReference>
<dbReference type="InterPro" id="IPR014001">
    <property type="entry name" value="Helicase_ATP-bd"/>
</dbReference>
<evidence type="ECO:0000259" key="6">
    <source>
        <dbReference type="PROSITE" id="PS51194"/>
    </source>
</evidence>
<evidence type="ECO:0000256" key="2">
    <source>
        <dbReference type="ARBA" id="ARBA00022801"/>
    </source>
</evidence>
<dbReference type="SUPFAM" id="SSF52540">
    <property type="entry name" value="P-loop containing nucleoside triphosphate hydrolases"/>
    <property type="match status" value="1"/>
</dbReference>
<evidence type="ECO:0000313" key="8">
    <source>
        <dbReference type="Proteomes" id="UP000297851"/>
    </source>
</evidence>
<dbReference type="InterPro" id="IPR006935">
    <property type="entry name" value="Helicase/UvrB_N"/>
</dbReference>
<dbReference type="SMART" id="SM00490">
    <property type="entry name" value="HELICc"/>
    <property type="match status" value="1"/>
</dbReference>
<comment type="caution">
    <text evidence="7">The sequence shown here is derived from an EMBL/GenBank/DDBJ whole genome shotgun (WGS) entry which is preliminary data.</text>
</comment>
<organism evidence="7 8">
    <name type="scientific">Cryobacterium sandaracinum</name>
    <dbReference type="NCBI Taxonomy" id="1259247"/>
    <lineage>
        <taxon>Bacteria</taxon>
        <taxon>Bacillati</taxon>
        <taxon>Actinomycetota</taxon>
        <taxon>Actinomycetes</taxon>
        <taxon>Micrococcales</taxon>
        <taxon>Microbacteriaceae</taxon>
        <taxon>Cryobacterium</taxon>
    </lineage>
</organism>
<dbReference type="EMBL" id="SOGO01000032">
    <property type="protein sequence ID" value="TFD01402.1"/>
    <property type="molecule type" value="Genomic_DNA"/>
</dbReference>
<evidence type="ECO:0000256" key="4">
    <source>
        <dbReference type="ARBA" id="ARBA00022840"/>
    </source>
</evidence>
<evidence type="ECO:0000313" key="7">
    <source>
        <dbReference type="EMBL" id="TFD01402.1"/>
    </source>
</evidence>
<proteinExistence type="predicted"/>
<keyword evidence="2" id="KW-0378">Hydrolase</keyword>
<dbReference type="CDD" id="cd09179">
    <property type="entry name" value="PLDc_N_DEXD_a"/>
    <property type="match status" value="1"/>
</dbReference>
<keyword evidence="4" id="KW-0067">ATP-binding</keyword>
<dbReference type="PANTHER" id="PTHR11274:SF0">
    <property type="entry name" value="GENERAL TRANSCRIPTION AND DNA REPAIR FACTOR IIH HELICASE SUBUNIT XPB"/>
    <property type="match status" value="1"/>
</dbReference>
<feature type="domain" description="Helicase C-terminal" evidence="6">
    <location>
        <begin position="523"/>
        <end position="660"/>
    </location>
</feature>
<evidence type="ECO:0000259" key="5">
    <source>
        <dbReference type="PROSITE" id="PS51192"/>
    </source>
</evidence>
<dbReference type="InterPro" id="IPR001650">
    <property type="entry name" value="Helicase_C-like"/>
</dbReference>
<dbReference type="PANTHER" id="PTHR11274">
    <property type="entry name" value="RAD25/XP-B DNA REPAIR HELICASE"/>
    <property type="match status" value="1"/>
</dbReference>
<accession>A0ABY2JCJ1</accession>
<name>A0ABY2JCJ1_9MICO</name>
<dbReference type="CDD" id="cd17926">
    <property type="entry name" value="DEXHc_RE"/>
    <property type="match status" value="1"/>
</dbReference>
<protein>
    <submittedName>
        <fullName evidence="7">DEAD/DEAH box helicase</fullName>
    </submittedName>
</protein>
<evidence type="ECO:0000256" key="3">
    <source>
        <dbReference type="ARBA" id="ARBA00022806"/>
    </source>
</evidence>
<dbReference type="Pfam" id="PF04851">
    <property type="entry name" value="ResIII"/>
    <property type="match status" value="1"/>
</dbReference>
<dbReference type="Gene3D" id="3.40.50.300">
    <property type="entry name" value="P-loop containing nucleotide triphosphate hydrolases"/>
    <property type="match status" value="2"/>
</dbReference>
<dbReference type="GO" id="GO:0004386">
    <property type="term" value="F:helicase activity"/>
    <property type="evidence" value="ECO:0007669"/>
    <property type="project" value="UniProtKB-KW"/>
</dbReference>
<gene>
    <name evidence="7" type="ORF">E3T25_11380</name>
</gene>
<dbReference type="InterPro" id="IPR050615">
    <property type="entry name" value="ATP-dep_DNA_Helicase"/>
</dbReference>